<dbReference type="EMBL" id="JACIDE010000005">
    <property type="protein sequence ID" value="MBB4073128.1"/>
    <property type="molecule type" value="Genomic_DNA"/>
</dbReference>
<dbReference type="RefSeq" id="WP_183183512.1">
    <property type="nucleotide sequence ID" value="NZ_BMNP01000014.1"/>
</dbReference>
<feature type="transmembrane region" description="Helical" evidence="1">
    <location>
        <begin position="256"/>
        <end position="277"/>
    </location>
</feature>
<proteinExistence type="predicted"/>
<keyword evidence="1" id="KW-1133">Transmembrane helix</keyword>
<feature type="transmembrane region" description="Helical" evidence="1">
    <location>
        <begin position="129"/>
        <end position="147"/>
    </location>
</feature>
<feature type="transmembrane region" description="Helical" evidence="1">
    <location>
        <begin position="44"/>
        <end position="64"/>
    </location>
</feature>
<reference evidence="2 3" key="1">
    <citation type="submission" date="2020-08" db="EMBL/GenBank/DDBJ databases">
        <title>Genomic Encyclopedia of Type Strains, Phase IV (KMG-IV): sequencing the most valuable type-strain genomes for metagenomic binning, comparative biology and taxonomic classification.</title>
        <authorList>
            <person name="Goeker M."/>
        </authorList>
    </citation>
    <scope>NUCLEOTIDE SEQUENCE [LARGE SCALE GENOMIC DNA]</scope>
    <source>
        <strain evidence="2 3">DSM 17075</strain>
    </source>
</reference>
<feature type="transmembrane region" description="Helical" evidence="1">
    <location>
        <begin position="300"/>
        <end position="322"/>
    </location>
</feature>
<dbReference type="AlphaFoldDB" id="A0A840DSW5"/>
<protein>
    <submittedName>
        <fullName evidence="2">Uncharacterized protein</fullName>
    </submittedName>
</protein>
<evidence type="ECO:0000313" key="3">
    <source>
        <dbReference type="Proteomes" id="UP000559598"/>
    </source>
</evidence>
<evidence type="ECO:0000313" key="2">
    <source>
        <dbReference type="EMBL" id="MBB4073128.1"/>
    </source>
</evidence>
<feature type="transmembrane region" description="Helical" evidence="1">
    <location>
        <begin position="372"/>
        <end position="405"/>
    </location>
</feature>
<feature type="transmembrane region" description="Helical" evidence="1">
    <location>
        <begin position="159"/>
        <end position="186"/>
    </location>
</feature>
<keyword evidence="1" id="KW-0472">Membrane</keyword>
<evidence type="ECO:0000256" key="1">
    <source>
        <dbReference type="SAM" id="Phobius"/>
    </source>
</evidence>
<comment type="caution">
    <text evidence="2">The sequence shown here is derived from an EMBL/GenBank/DDBJ whole genome shotgun (WGS) entry which is preliminary data.</text>
</comment>
<dbReference type="Proteomes" id="UP000559598">
    <property type="component" value="Unassembled WGS sequence"/>
</dbReference>
<feature type="transmembrane region" description="Helical" evidence="1">
    <location>
        <begin position="101"/>
        <end position="123"/>
    </location>
</feature>
<name>A0A840DSW5_9BACL</name>
<gene>
    <name evidence="2" type="ORF">GGR02_000889</name>
</gene>
<keyword evidence="3" id="KW-1185">Reference proteome</keyword>
<keyword evidence="1" id="KW-0812">Transmembrane</keyword>
<accession>A0A840DSW5</accession>
<feature type="transmembrane region" description="Helical" evidence="1">
    <location>
        <begin position="15"/>
        <end position="32"/>
    </location>
</feature>
<organism evidence="2 3">
    <name type="scientific">Anoxybacteroides voinovskiense</name>
    <dbReference type="NCBI Taxonomy" id="230470"/>
    <lineage>
        <taxon>Bacteria</taxon>
        <taxon>Bacillati</taxon>
        <taxon>Bacillota</taxon>
        <taxon>Bacilli</taxon>
        <taxon>Bacillales</taxon>
        <taxon>Anoxybacillaceae</taxon>
        <taxon>Anoxybacteroides</taxon>
    </lineage>
</organism>
<sequence length="414" mass="47944">MEKGVHTEVITLKCMYIVGLSLLIVFEIVLIKQAHINESVLLKGYIVGALIFMNVYITLLAVNTQWKEKFMDVICILPVRARIFWTVQILFLFVDMCLRRTLFFFILPIVLFVGSNLSINGLLYWLGKFLFLTLYSIVIGIALGNLLSRKRTLHMFFHIAALLLIFCSMYSVPVLYILLCIIHMGWVTTFDFPKFLQVPPRSGKNLKSSTGFSFYKREWNRFLSSKAMILNYVVMIVFIAFFCYNLANLNMVDSTVVFLTIVALLLMCSPIALLYSIEKHNRKLLLTLPIKKWSLFLQKYAFYLGVLLIGFVSIILVLSLIFDQPISFWNITQCMELLLAGAFIRLKADEKKPNFDWETEQKLWSDFKKYRSYFYCLPLFLSSIAGAFVSILSIPIIAVIIWYVLNRQEGDFFG</sequence>
<feature type="transmembrane region" description="Helical" evidence="1">
    <location>
        <begin position="229"/>
        <end position="247"/>
    </location>
</feature>